<keyword evidence="8" id="KW-1185">Reference proteome</keyword>
<protein>
    <submittedName>
        <fullName evidence="7">Putative permease</fullName>
    </submittedName>
</protein>
<dbReference type="InterPro" id="IPR002293">
    <property type="entry name" value="AA/rel_permease1"/>
</dbReference>
<keyword evidence="2" id="KW-1003">Cell membrane</keyword>
<dbReference type="PANTHER" id="PTHR42770">
    <property type="entry name" value="AMINO ACID TRANSPORTER-RELATED"/>
    <property type="match status" value="1"/>
</dbReference>
<dbReference type="EMBL" id="CP043026">
    <property type="protein sequence ID" value="QEH62196.1"/>
    <property type="molecule type" value="Genomic_DNA"/>
</dbReference>
<feature type="transmembrane region" description="Helical" evidence="6">
    <location>
        <begin position="86"/>
        <end position="108"/>
    </location>
</feature>
<dbReference type="PANTHER" id="PTHR42770:SF7">
    <property type="entry name" value="MEMBRANE PROTEIN"/>
    <property type="match status" value="1"/>
</dbReference>
<accession>A0A5B9Y649</accession>
<evidence type="ECO:0000313" key="7">
    <source>
        <dbReference type="EMBL" id="QEH62196.1"/>
    </source>
</evidence>
<gene>
    <name evidence="7" type="ORF">SCHIN_v1c10030</name>
</gene>
<keyword evidence="5 6" id="KW-0472">Membrane</keyword>
<evidence type="ECO:0000256" key="3">
    <source>
        <dbReference type="ARBA" id="ARBA00022692"/>
    </source>
</evidence>
<dbReference type="Pfam" id="PF13520">
    <property type="entry name" value="AA_permease_2"/>
    <property type="match status" value="1"/>
</dbReference>
<feature type="transmembrane region" description="Helical" evidence="6">
    <location>
        <begin position="458"/>
        <end position="483"/>
    </location>
</feature>
<dbReference type="GO" id="GO:0022857">
    <property type="term" value="F:transmembrane transporter activity"/>
    <property type="evidence" value="ECO:0007669"/>
    <property type="project" value="InterPro"/>
</dbReference>
<dbReference type="GO" id="GO:0005886">
    <property type="term" value="C:plasma membrane"/>
    <property type="evidence" value="ECO:0007669"/>
    <property type="project" value="UniProtKB-SubCell"/>
</dbReference>
<dbReference type="KEGG" id="schi:SCHIN_v1c10030"/>
<dbReference type="PIRSF" id="PIRSF006060">
    <property type="entry name" value="AA_transporter"/>
    <property type="match status" value="1"/>
</dbReference>
<evidence type="ECO:0000256" key="1">
    <source>
        <dbReference type="ARBA" id="ARBA00004651"/>
    </source>
</evidence>
<feature type="transmembrane region" description="Helical" evidence="6">
    <location>
        <begin position="345"/>
        <end position="369"/>
    </location>
</feature>
<comment type="subcellular location">
    <subcellularLocation>
        <location evidence="1">Cell membrane</location>
        <topology evidence="1">Multi-pass membrane protein</topology>
    </subcellularLocation>
</comment>
<reference evidence="7 8" key="1">
    <citation type="submission" date="2019-08" db="EMBL/GenBank/DDBJ databases">
        <title>Complete genome sequence of Spiroplasma chinense CCH (DSM 19755).</title>
        <authorList>
            <person name="Shen H.-Y."/>
            <person name="Lin Y.-C."/>
            <person name="Chou L."/>
            <person name="Kuo C.-H."/>
        </authorList>
    </citation>
    <scope>NUCLEOTIDE SEQUENCE [LARGE SCALE GENOMIC DNA]</scope>
    <source>
        <strain evidence="7 8">CCH</strain>
    </source>
</reference>
<keyword evidence="3 6" id="KW-0812">Transmembrane</keyword>
<feature type="transmembrane region" description="Helical" evidence="6">
    <location>
        <begin position="138"/>
        <end position="159"/>
    </location>
</feature>
<feature type="transmembrane region" description="Helical" evidence="6">
    <location>
        <begin position="42"/>
        <end position="65"/>
    </location>
</feature>
<evidence type="ECO:0000256" key="2">
    <source>
        <dbReference type="ARBA" id="ARBA00022475"/>
    </source>
</evidence>
<feature type="transmembrane region" description="Helical" evidence="6">
    <location>
        <begin position="416"/>
        <end position="438"/>
    </location>
</feature>
<feature type="transmembrane region" description="Helical" evidence="6">
    <location>
        <begin position="213"/>
        <end position="234"/>
    </location>
</feature>
<organism evidence="7 8">
    <name type="scientific">Spiroplasma chinense</name>
    <dbReference type="NCBI Taxonomy" id="216932"/>
    <lineage>
        <taxon>Bacteria</taxon>
        <taxon>Bacillati</taxon>
        <taxon>Mycoplasmatota</taxon>
        <taxon>Mollicutes</taxon>
        <taxon>Entomoplasmatales</taxon>
        <taxon>Spiroplasmataceae</taxon>
        <taxon>Spiroplasma</taxon>
    </lineage>
</organism>
<dbReference type="AlphaFoldDB" id="A0A5B9Y649"/>
<sequence>MKTKKEEISLLNVIWIGFTFIAGITFTASFSSILGADGVGANIYWIFALEGVIAFLCAWAFGKLVQVHPEANGGGSQYTRTAFGKFWGLLLGLFNYAAIPVIAMGLMVTMVRNNFDNLAAYDSTLGEFSGSWGAWGNLYLDLISYALYIFAATVILMGLRKYKFLAIGIGYLTWGITILLMIFGLVAGFIHLGDDANNFIDHAKTFNLGFKNFSSTFITCFFAFCGLETFITTGKNIKNRNKNMPIAIIIIMIATTAFYIIFTMIIMFAISGDFGGNPNMQIFDGFKSNFLQKFGSTLIIICTILMRFNSLLQITLFGGSTLEPLASQRFLPTALSKENEENVPVGGIITTGVIVTFTFILFMIIPDVIQGAMHKPSPFNYATLASTTSILLIAIYMLVIPAAIVQAFRKNLKANWFEIGGWIFTMLFLTFNVGMWLYELIDIFINPYDKYGDFDLQNVIASIFQLIYLALIFVAAVCLYFVYHKKQLQKIEGNKEEKAALEKYEEVFKIVK</sequence>
<feature type="transmembrane region" description="Helical" evidence="6">
    <location>
        <begin position="246"/>
        <end position="270"/>
    </location>
</feature>
<dbReference type="Gene3D" id="1.20.1740.10">
    <property type="entry name" value="Amino acid/polyamine transporter I"/>
    <property type="match status" value="1"/>
</dbReference>
<evidence type="ECO:0000313" key="8">
    <source>
        <dbReference type="Proteomes" id="UP000323144"/>
    </source>
</evidence>
<keyword evidence="4 6" id="KW-1133">Transmembrane helix</keyword>
<evidence type="ECO:0000256" key="4">
    <source>
        <dbReference type="ARBA" id="ARBA00022989"/>
    </source>
</evidence>
<evidence type="ECO:0000256" key="5">
    <source>
        <dbReference type="ARBA" id="ARBA00023136"/>
    </source>
</evidence>
<feature type="transmembrane region" description="Helical" evidence="6">
    <location>
        <begin position="12"/>
        <end position="36"/>
    </location>
</feature>
<name>A0A5B9Y649_9MOLU</name>
<feature type="transmembrane region" description="Helical" evidence="6">
    <location>
        <begin position="381"/>
        <end position="404"/>
    </location>
</feature>
<evidence type="ECO:0000256" key="6">
    <source>
        <dbReference type="SAM" id="Phobius"/>
    </source>
</evidence>
<proteinExistence type="predicted"/>
<dbReference type="InterPro" id="IPR050367">
    <property type="entry name" value="APC_superfamily"/>
</dbReference>
<dbReference type="RefSeq" id="WP_166508562.1">
    <property type="nucleotide sequence ID" value="NZ_CP043026.1"/>
</dbReference>
<dbReference type="Proteomes" id="UP000323144">
    <property type="component" value="Chromosome"/>
</dbReference>
<feature type="transmembrane region" description="Helical" evidence="6">
    <location>
        <begin position="171"/>
        <end position="193"/>
    </location>
</feature>
<feature type="transmembrane region" description="Helical" evidence="6">
    <location>
        <begin position="290"/>
        <end position="308"/>
    </location>
</feature>